<accession>A0AAN7X107</accession>
<feature type="compositionally biased region" description="Low complexity" evidence="1">
    <location>
        <begin position="48"/>
        <end position="61"/>
    </location>
</feature>
<feature type="compositionally biased region" description="Gly residues" evidence="1">
    <location>
        <begin position="88"/>
        <end position="98"/>
    </location>
</feature>
<dbReference type="AlphaFoldDB" id="A0AAN7X107"/>
<feature type="region of interest" description="Disordered" evidence="1">
    <location>
        <begin position="48"/>
        <end position="115"/>
    </location>
</feature>
<dbReference type="EMBL" id="JAUZQC010000017">
    <property type="protein sequence ID" value="KAK5855661.1"/>
    <property type="molecule type" value="Genomic_DNA"/>
</dbReference>
<sequence>MIISVSVFDTLQLHTELRHIQGADPLQSPAPSCHSSSLINIFSLTDNPEVSSSPSVFSVAPSRDHPVSSNGLAPPPSSPALGGLLRQGCGGDVTGGAAGYRESLPSNERSHQTEQ</sequence>
<reference evidence="2 3" key="2">
    <citation type="journal article" date="2023" name="Mol. Biol. Evol.">
        <title>Genomics of Secondarily Temperate Adaptation in the Only Non-Antarctic Icefish.</title>
        <authorList>
            <person name="Rivera-Colon A.G."/>
            <person name="Rayamajhi N."/>
            <person name="Minhas B.F."/>
            <person name="Madrigal G."/>
            <person name="Bilyk K.T."/>
            <person name="Yoon V."/>
            <person name="Hune M."/>
            <person name="Gregory S."/>
            <person name="Cheng C.H.C."/>
            <person name="Catchen J.M."/>
        </authorList>
    </citation>
    <scope>NUCLEOTIDE SEQUENCE [LARGE SCALE GENOMIC DNA]</scope>
    <source>
        <strain evidence="2">JMC-PN-2008</strain>
    </source>
</reference>
<organism evidence="2 3">
    <name type="scientific">Eleginops maclovinus</name>
    <name type="common">Patagonian blennie</name>
    <name type="synonym">Eleginus maclovinus</name>
    <dbReference type="NCBI Taxonomy" id="56733"/>
    <lineage>
        <taxon>Eukaryota</taxon>
        <taxon>Metazoa</taxon>
        <taxon>Chordata</taxon>
        <taxon>Craniata</taxon>
        <taxon>Vertebrata</taxon>
        <taxon>Euteleostomi</taxon>
        <taxon>Actinopterygii</taxon>
        <taxon>Neopterygii</taxon>
        <taxon>Teleostei</taxon>
        <taxon>Neoteleostei</taxon>
        <taxon>Acanthomorphata</taxon>
        <taxon>Eupercaria</taxon>
        <taxon>Perciformes</taxon>
        <taxon>Notothenioidei</taxon>
        <taxon>Eleginopidae</taxon>
        <taxon>Eleginops</taxon>
    </lineage>
</organism>
<dbReference type="Proteomes" id="UP001346869">
    <property type="component" value="Unassembled WGS sequence"/>
</dbReference>
<gene>
    <name evidence="2" type="ORF">PBY51_007319</name>
</gene>
<name>A0AAN7X107_ELEMC</name>
<evidence type="ECO:0000313" key="2">
    <source>
        <dbReference type="EMBL" id="KAK5855661.1"/>
    </source>
</evidence>
<evidence type="ECO:0000313" key="3">
    <source>
        <dbReference type="Proteomes" id="UP001346869"/>
    </source>
</evidence>
<keyword evidence="3" id="KW-1185">Reference proteome</keyword>
<protein>
    <submittedName>
        <fullName evidence="2">Uncharacterized protein</fullName>
    </submittedName>
</protein>
<evidence type="ECO:0000256" key="1">
    <source>
        <dbReference type="SAM" id="MobiDB-lite"/>
    </source>
</evidence>
<proteinExistence type="predicted"/>
<comment type="caution">
    <text evidence="2">The sequence shown here is derived from an EMBL/GenBank/DDBJ whole genome shotgun (WGS) entry which is preliminary data.</text>
</comment>
<reference evidence="2 3" key="1">
    <citation type="journal article" date="2023" name="Genes (Basel)">
        <title>Chromosome-Level Genome Assembly and Circadian Gene Repertoire of the Patagonia Blennie Eleginops maclovinus-The Closest Ancestral Proxy of Antarctic Cryonotothenioids.</title>
        <authorList>
            <person name="Cheng C.C."/>
            <person name="Rivera-Colon A.G."/>
            <person name="Minhas B.F."/>
            <person name="Wilson L."/>
            <person name="Rayamajhi N."/>
            <person name="Vargas-Chacoff L."/>
            <person name="Catchen J.M."/>
        </authorList>
    </citation>
    <scope>NUCLEOTIDE SEQUENCE [LARGE SCALE GENOMIC DNA]</scope>
    <source>
        <strain evidence="2">JMC-PN-2008</strain>
    </source>
</reference>